<gene>
    <name evidence="6" type="ORF">J2S41_003437</name>
</gene>
<evidence type="ECO:0008006" key="8">
    <source>
        <dbReference type="Google" id="ProtNLM"/>
    </source>
</evidence>
<organism evidence="6 7">
    <name type="scientific">Catenuloplanes atrovinosus</name>
    <dbReference type="NCBI Taxonomy" id="137266"/>
    <lineage>
        <taxon>Bacteria</taxon>
        <taxon>Bacillati</taxon>
        <taxon>Actinomycetota</taxon>
        <taxon>Actinomycetes</taxon>
        <taxon>Micromonosporales</taxon>
        <taxon>Micromonosporaceae</taxon>
        <taxon>Catenuloplanes</taxon>
    </lineage>
</organism>
<dbReference type="Gene3D" id="1.10.3630.10">
    <property type="entry name" value="yeast vps74-n-term truncation variant domain like"/>
    <property type="match status" value="1"/>
</dbReference>
<comment type="subcellular location">
    <subcellularLocation>
        <location evidence="1">Golgi apparatus membrane</location>
        <topology evidence="1">Peripheral membrane protein</topology>
        <orientation evidence="1">Cytoplasmic side</orientation>
    </subcellularLocation>
</comment>
<evidence type="ECO:0000256" key="1">
    <source>
        <dbReference type="ARBA" id="ARBA00004255"/>
    </source>
</evidence>
<evidence type="ECO:0000313" key="6">
    <source>
        <dbReference type="EMBL" id="MDR7276659.1"/>
    </source>
</evidence>
<reference evidence="6" key="1">
    <citation type="submission" date="2023-07" db="EMBL/GenBank/DDBJ databases">
        <title>Sequencing the genomes of 1000 actinobacteria strains.</title>
        <authorList>
            <person name="Klenk H.-P."/>
        </authorList>
    </citation>
    <scope>NUCLEOTIDE SEQUENCE</scope>
    <source>
        <strain evidence="6">DSM 44707</strain>
    </source>
</reference>
<dbReference type="AlphaFoldDB" id="A0AAE4CBA5"/>
<keyword evidence="5" id="KW-1133">Transmembrane helix</keyword>
<keyword evidence="3" id="KW-0446">Lipid-binding</keyword>
<keyword evidence="7" id="KW-1185">Reference proteome</keyword>
<keyword evidence="5" id="KW-0812">Transmembrane</keyword>
<evidence type="ECO:0000313" key="7">
    <source>
        <dbReference type="Proteomes" id="UP001183643"/>
    </source>
</evidence>
<protein>
    <recommendedName>
        <fullName evidence="8">GPP34 family phosphoprotein</fullName>
    </recommendedName>
</protein>
<sequence>MMLSLAEEIVLLAYGDDGRPHGTARFLPHGVGGACLLELVVAGRVAVDGDLVTVVDRAPTGMATVDAALERLAAEKAMPARQWVVELGRDGTDAVLDRLVAAGVLERVRDRVLLVFPRTRFPSPHGAEPAEETGARRRMAAAVAGDGPVDARTAALCVLVGALGWDGVIFPDVPAPRLRERLARLRDGAGVTGALAAVEAAVAIAAVLPAVIT</sequence>
<dbReference type="RefSeq" id="WP_310368880.1">
    <property type="nucleotide sequence ID" value="NZ_JAVDYB010000001.1"/>
</dbReference>
<feature type="transmembrane region" description="Helical" evidence="5">
    <location>
        <begin position="189"/>
        <end position="212"/>
    </location>
</feature>
<evidence type="ECO:0000256" key="4">
    <source>
        <dbReference type="ARBA" id="ARBA00023136"/>
    </source>
</evidence>
<keyword evidence="4 5" id="KW-0472">Membrane</keyword>
<proteinExistence type="predicted"/>
<keyword evidence="2" id="KW-0333">Golgi apparatus</keyword>
<dbReference type="InterPro" id="IPR038261">
    <property type="entry name" value="GPP34-like_sf"/>
</dbReference>
<accession>A0AAE4CBA5</accession>
<evidence type="ECO:0000256" key="5">
    <source>
        <dbReference type="SAM" id="Phobius"/>
    </source>
</evidence>
<dbReference type="GO" id="GO:0005737">
    <property type="term" value="C:cytoplasm"/>
    <property type="evidence" value="ECO:0007669"/>
    <property type="project" value="UniProtKB-ARBA"/>
</dbReference>
<dbReference type="GO" id="GO:0012505">
    <property type="term" value="C:endomembrane system"/>
    <property type="evidence" value="ECO:0007669"/>
    <property type="project" value="UniProtKB-ARBA"/>
</dbReference>
<comment type="caution">
    <text evidence="6">The sequence shown here is derived from an EMBL/GenBank/DDBJ whole genome shotgun (WGS) entry which is preliminary data.</text>
</comment>
<name>A0AAE4CBA5_9ACTN</name>
<dbReference type="Proteomes" id="UP001183643">
    <property type="component" value="Unassembled WGS sequence"/>
</dbReference>
<dbReference type="EMBL" id="JAVDYB010000001">
    <property type="protein sequence ID" value="MDR7276659.1"/>
    <property type="molecule type" value="Genomic_DNA"/>
</dbReference>
<dbReference type="Pfam" id="PF05719">
    <property type="entry name" value="GPP34"/>
    <property type="match status" value="1"/>
</dbReference>
<evidence type="ECO:0000256" key="3">
    <source>
        <dbReference type="ARBA" id="ARBA00023121"/>
    </source>
</evidence>
<dbReference type="GO" id="GO:0070273">
    <property type="term" value="F:phosphatidylinositol-4-phosphate binding"/>
    <property type="evidence" value="ECO:0007669"/>
    <property type="project" value="InterPro"/>
</dbReference>
<evidence type="ECO:0000256" key="2">
    <source>
        <dbReference type="ARBA" id="ARBA00023034"/>
    </source>
</evidence>
<dbReference type="InterPro" id="IPR008628">
    <property type="entry name" value="GPP34-like"/>
</dbReference>